<dbReference type="PROSITE" id="PS50157">
    <property type="entry name" value="ZINC_FINGER_C2H2_2"/>
    <property type="match status" value="1"/>
</dbReference>
<dbReference type="SUPFAM" id="SSF57667">
    <property type="entry name" value="beta-beta-alpha zinc fingers"/>
    <property type="match status" value="1"/>
</dbReference>
<gene>
    <name evidence="3" type="ORF">ODALV1_LOCUS17839</name>
</gene>
<feature type="domain" description="C2H2-type" evidence="2">
    <location>
        <begin position="11"/>
        <end position="38"/>
    </location>
</feature>
<dbReference type="InterPro" id="IPR013087">
    <property type="entry name" value="Znf_C2H2_type"/>
</dbReference>
<keyword evidence="1" id="KW-0863">Zinc-finger</keyword>
<dbReference type="SMART" id="SM00355">
    <property type="entry name" value="ZnF_C2H2"/>
    <property type="match status" value="1"/>
</dbReference>
<evidence type="ECO:0000313" key="4">
    <source>
        <dbReference type="Proteomes" id="UP001642540"/>
    </source>
</evidence>
<keyword evidence="1" id="KW-0479">Metal-binding</keyword>
<accession>A0ABP1R2M8</accession>
<comment type="caution">
    <text evidence="3">The sequence shown here is derived from an EMBL/GenBank/DDBJ whole genome shotgun (WGS) entry which is preliminary data.</text>
</comment>
<keyword evidence="4" id="KW-1185">Reference proteome</keyword>
<dbReference type="Gene3D" id="3.30.160.60">
    <property type="entry name" value="Classic Zinc Finger"/>
    <property type="match status" value="1"/>
</dbReference>
<dbReference type="Proteomes" id="UP001642540">
    <property type="component" value="Unassembled WGS sequence"/>
</dbReference>
<keyword evidence="1" id="KW-0862">Zinc</keyword>
<sequence length="128" mass="14263">MSVEFIDEPTLACQHCDKVFKVRIDLRRHQQVHGAQHQDHNANVDTQETHVNVIIHDIADKKLQIQVTSEAIACPKADTQDPVPDFGKLANNVIWIDSQGFSTINDVDWSLLGDQKKQPGAVVTDSLA</sequence>
<reference evidence="3 4" key="1">
    <citation type="submission" date="2024-08" db="EMBL/GenBank/DDBJ databases">
        <authorList>
            <person name="Cucini C."/>
            <person name="Frati F."/>
        </authorList>
    </citation>
    <scope>NUCLEOTIDE SEQUENCE [LARGE SCALE GENOMIC DNA]</scope>
</reference>
<name>A0ABP1R2M8_9HEXA</name>
<dbReference type="InterPro" id="IPR036236">
    <property type="entry name" value="Znf_C2H2_sf"/>
</dbReference>
<protein>
    <recommendedName>
        <fullName evidence="2">C2H2-type domain-containing protein</fullName>
    </recommendedName>
</protein>
<dbReference type="EMBL" id="CAXLJM020000055">
    <property type="protein sequence ID" value="CAL8117750.1"/>
    <property type="molecule type" value="Genomic_DNA"/>
</dbReference>
<proteinExistence type="predicted"/>
<evidence type="ECO:0000259" key="2">
    <source>
        <dbReference type="PROSITE" id="PS50157"/>
    </source>
</evidence>
<dbReference type="PROSITE" id="PS00028">
    <property type="entry name" value="ZINC_FINGER_C2H2_1"/>
    <property type="match status" value="1"/>
</dbReference>
<organism evidence="3 4">
    <name type="scientific">Orchesella dallaii</name>
    <dbReference type="NCBI Taxonomy" id="48710"/>
    <lineage>
        <taxon>Eukaryota</taxon>
        <taxon>Metazoa</taxon>
        <taxon>Ecdysozoa</taxon>
        <taxon>Arthropoda</taxon>
        <taxon>Hexapoda</taxon>
        <taxon>Collembola</taxon>
        <taxon>Entomobryomorpha</taxon>
        <taxon>Entomobryoidea</taxon>
        <taxon>Orchesellidae</taxon>
        <taxon>Orchesellinae</taxon>
        <taxon>Orchesella</taxon>
    </lineage>
</organism>
<evidence type="ECO:0000256" key="1">
    <source>
        <dbReference type="PROSITE-ProRule" id="PRU00042"/>
    </source>
</evidence>
<evidence type="ECO:0000313" key="3">
    <source>
        <dbReference type="EMBL" id="CAL8117750.1"/>
    </source>
</evidence>